<accession>A0A1B9F2S8</accession>
<dbReference type="EMBL" id="MAGO01000016">
    <property type="protein sequence ID" value="OCC14236.1"/>
    <property type="molecule type" value="Genomic_DNA"/>
</dbReference>
<name>A0A1B9F2S8_9BACT</name>
<reference evidence="1 2" key="1">
    <citation type="submission" date="2016-06" db="EMBL/GenBank/DDBJ databases">
        <title>Respiratory ammonification of nitrate coupled to the oxidation of elemental sulfur in deep-sea autotrophic thermophilic bacteria.</title>
        <authorList>
            <person name="Slobodkina G.B."/>
            <person name="Mardanov A.V."/>
            <person name="Ravin N.V."/>
            <person name="Frolova A.A."/>
            <person name="Viryasiv M.B."/>
            <person name="Chernyh N.A."/>
            <person name="Bonch-Osmolovskaya E.A."/>
            <person name="Slobodkin A.I."/>
        </authorList>
    </citation>
    <scope>NUCLEOTIDE SEQUENCE [LARGE SCALE GENOMIC DNA]</scope>
    <source>
        <strain evidence="1 2">S69</strain>
    </source>
</reference>
<dbReference type="AlphaFoldDB" id="A0A1B9F2S8"/>
<gene>
    <name evidence="1" type="ORF">DBT_2378</name>
</gene>
<protein>
    <recommendedName>
        <fullName evidence="3">RiboL-PSP-HEPN domain-containing protein</fullName>
    </recommendedName>
</protein>
<evidence type="ECO:0000313" key="1">
    <source>
        <dbReference type="EMBL" id="OCC14236.1"/>
    </source>
</evidence>
<evidence type="ECO:0000313" key="2">
    <source>
        <dbReference type="Proteomes" id="UP000093080"/>
    </source>
</evidence>
<dbReference type="Proteomes" id="UP000093080">
    <property type="component" value="Unassembled WGS sequence"/>
</dbReference>
<dbReference type="STRING" id="1156395.DBT_2378"/>
<comment type="caution">
    <text evidence="1">The sequence shown here is derived from an EMBL/GenBank/DDBJ whole genome shotgun (WGS) entry which is preliminary data.</text>
</comment>
<keyword evidence="2" id="KW-1185">Reference proteome</keyword>
<organism evidence="1 2">
    <name type="scientific">Dissulfuribacter thermophilus</name>
    <dbReference type="NCBI Taxonomy" id="1156395"/>
    <lineage>
        <taxon>Bacteria</taxon>
        <taxon>Pseudomonadati</taxon>
        <taxon>Thermodesulfobacteriota</taxon>
        <taxon>Dissulfuribacteria</taxon>
        <taxon>Dissulfuribacterales</taxon>
        <taxon>Dissulfuribacteraceae</taxon>
        <taxon>Dissulfuribacter</taxon>
    </lineage>
</organism>
<evidence type="ECO:0008006" key="3">
    <source>
        <dbReference type="Google" id="ProtNLM"/>
    </source>
</evidence>
<proteinExistence type="predicted"/>
<sequence>MSSPVFNMGFWESFLRDQFIKQIDLLYDSIQNRLLPTFNDLEKEAKQVAERKWDELCSSCYSPDIDPGDLAEKAQEAGIEHYTMLSNIKQTILNLTATALYHLFEQQIIFFLRREILHPSQEDDPQLMKISIFKKRVLEKGINIDSFRSWAIINELRFVANSIKHAEGPSVVELHKLRPDLFEHPIFRTKDEQNTKRYVLPRVYLPLAGEDIFITPDDLLKYKNAIRDFWDEFINICLNYEEI</sequence>